<dbReference type="InterPro" id="IPR008271">
    <property type="entry name" value="Ser/Thr_kinase_AS"/>
</dbReference>
<dbReference type="GO" id="GO:0005737">
    <property type="term" value="C:cytoplasm"/>
    <property type="evidence" value="ECO:0007669"/>
    <property type="project" value="UniProtKB-SubCell"/>
</dbReference>
<dbReference type="InterPro" id="IPR000959">
    <property type="entry name" value="POLO_box_dom"/>
</dbReference>
<feature type="domain" description="POLO box" evidence="13">
    <location>
        <begin position="423"/>
        <end position="507"/>
    </location>
</feature>
<evidence type="ECO:0000256" key="3">
    <source>
        <dbReference type="ARBA" id="ARBA00022490"/>
    </source>
</evidence>
<comment type="catalytic activity">
    <reaction evidence="11">
        <text>L-seryl-[protein] + ATP = O-phospho-L-seryl-[protein] + ADP + H(+)</text>
        <dbReference type="Rhea" id="RHEA:17989"/>
        <dbReference type="Rhea" id="RHEA-COMP:9863"/>
        <dbReference type="Rhea" id="RHEA-COMP:11604"/>
        <dbReference type="ChEBI" id="CHEBI:15378"/>
        <dbReference type="ChEBI" id="CHEBI:29999"/>
        <dbReference type="ChEBI" id="CHEBI:30616"/>
        <dbReference type="ChEBI" id="CHEBI:83421"/>
        <dbReference type="ChEBI" id="CHEBI:456216"/>
        <dbReference type="EC" id="2.7.11.21"/>
    </reaction>
</comment>
<keyword evidence="6" id="KW-0677">Repeat</keyword>
<dbReference type="OrthoDB" id="408964at2759"/>
<evidence type="ECO:0000313" key="15">
    <source>
        <dbReference type="Proteomes" id="UP000326759"/>
    </source>
</evidence>
<dbReference type="Pfam" id="PF00069">
    <property type="entry name" value="Pkinase"/>
    <property type="match status" value="1"/>
</dbReference>
<dbReference type="Proteomes" id="UP000326759">
    <property type="component" value="Unassembled WGS sequence"/>
</dbReference>
<dbReference type="PROSITE" id="PS00108">
    <property type="entry name" value="PROTEIN_KINASE_ST"/>
    <property type="match status" value="1"/>
</dbReference>
<protein>
    <recommendedName>
        <fullName evidence="2">polo kinase</fullName>
        <ecNumber evidence="2">2.7.11.21</ecNumber>
    </recommendedName>
</protein>
<dbReference type="PANTHER" id="PTHR24345">
    <property type="entry name" value="SERINE/THREONINE-PROTEIN KINASE PLK"/>
    <property type="match status" value="1"/>
</dbReference>
<dbReference type="InterPro" id="IPR033695">
    <property type="entry name" value="POLO_box_2"/>
</dbReference>
<dbReference type="GO" id="GO:0000922">
    <property type="term" value="C:spindle pole"/>
    <property type="evidence" value="ECO:0007669"/>
    <property type="project" value="TreeGrafter"/>
</dbReference>
<dbReference type="PANTHER" id="PTHR24345:SF0">
    <property type="entry name" value="CELL CYCLE SERINE_THREONINE-PROTEIN KINASE CDC5_MSD2"/>
    <property type="match status" value="1"/>
</dbReference>
<keyword evidence="7" id="KW-0547">Nucleotide-binding</keyword>
<evidence type="ECO:0000256" key="6">
    <source>
        <dbReference type="ARBA" id="ARBA00022737"/>
    </source>
</evidence>
<dbReference type="PROSITE" id="PS50011">
    <property type="entry name" value="PROTEIN_KINASE_DOM"/>
    <property type="match status" value="1"/>
</dbReference>
<dbReference type="InterPro" id="IPR036947">
    <property type="entry name" value="POLO_box_dom_sf"/>
</dbReference>
<gene>
    <name evidence="14" type="primary">PLK1</name>
    <name evidence="14" type="ORF">Anas_07389</name>
</gene>
<feature type="domain" description="Protein kinase" evidence="12">
    <location>
        <begin position="1"/>
        <end position="147"/>
    </location>
</feature>
<dbReference type="InterPro" id="IPR011009">
    <property type="entry name" value="Kinase-like_dom_sf"/>
</dbReference>
<dbReference type="EC" id="2.7.11.21" evidence="2"/>
<evidence type="ECO:0000256" key="5">
    <source>
        <dbReference type="ARBA" id="ARBA00022679"/>
    </source>
</evidence>
<evidence type="ECO:0000259" key="12">
    <source>
        <dbReference type="PROSITE" id="PS50011"/>
    </source>
</evidence>
<dbReference type="InterPro" id="IPR033701">
    <property type="entry name" value="POLO_box_1"/>
</dbReference>
<accession>A0A5N5SK24</accession>
<dbReference type="PROSITE" id="PS50078">
    <property type="entry name" value="POLO_BOX"/>
    <property type="match status" value="2"/>
</dbReference>
<keyword evidence="5" id="KW-0808">Transferase</keyword>
<dbReference type="GO" id="GO:0000776">
    <property type="term" value="C:kinetochore"/>
    <property type="evidence" value="ECO:0007669"/>
    <property type="project" value="TreeGrafter"/>
</dbReference>
<evidence type="ECO:0000313" key="14">
    <source>
        <dbReference type="EMBL" id="KAB7494327.1"/>
    </source>
</evidence>
<keyword evidence="4" id="KW-0723">Serine/threonine-protein kinase</keyword>
<organism evidence="14 15">
    <name type="scientific">Armadillidium nasatum</name>
    <dbReference type="NCBI Taxonomy" id="96803"/>
    <lineage>
        <taxon>Eukaryota</taxon>
        <taxon>Metazoa</taxon>
        <taxon>Ecdysozoa</taxon>
        <taxon>Arthropoda</taxon>
        <taxon>Crustacea</taxon>
        <taxon>Multicrustacea</taxon>
        <taxon>Malacostraca</taxon>
        <taxon>Eumalacostraca</taxon>
        <taxon>Peracarida</taxon>
        <taxon>Isopoda</taxon>
        <taxon>Oniscidea</taxon>
        <taxon>Crinocheta</taxon>
        <taxon>Armadillidiidae</taxon>
        <taxon>Armadillidium</taxon>
    </lineage>
</organism>
<evidence type="ECO:0000259" key="13">
    <source>
        <dbReference type="PROSITE" id="PS50078"/>
    </source>
</evidence>
<keyword evidence="9" id="KW-0067">ATP-binding</keyword>
<name>A0A5N5SK24_9CRUS</name>
<comment type="catalytic activity">
    <reaction evidence="10">
        <text>L-threonyl-[protein] + ATP = O-phospho-L-threonyl-[protein] + ADP + H(+)</text>
        <dbReference type="Rhea" id="RHEA:46608"/>
        <dbReference type="Rhea" id="RHEA-COMP:11060"/>
        <dbReference type="Rhea" id="RHEA-COMP:11605"/>
        <dbReference type="ChEBI" id="CHEBI:15378"/>
        <dbReference type="ChEBI" id="CHEBI:30013"/>
        <dbReference type="ChEBI" id="CHEBI:30616"/>
        <dbReference type="ChEBI" id="CHEBI:61977"/>
        <dbReference type="ChEBI" id="CHEBI:456216"/>
        <dbReference type="EC" id="2.7.11.21"/>
    </reaction>
</comment>
<dbReference type="GO" id="GO:0004674">
    <property type="term" value="F:protein serine/threonine kinase activity"/>
    <property type="evidence" value="ECO:0007669"/>
    <property type="project" value="UniProtKB-KW"/>
</dbReference>
<dbReference type="GO" id="GO:0005524">
    <property type="term" value="F:ATP binding"/>
    <property type="evidence" value="ECO:0007669"/>
    <property type="project" value="UniProtKB-KW"/>
</dbReference>
<dbReference type="Gene3D" id="1.10.510.10">
    <property type="entry name" value="Transferase(Phosphotransferase) domain 1"/>
    <property type="match status" value="1"/>
</dbReference>
<dbReference type="FunFam" id="3.30.1120.30:FF:000001">
    <property type="entry name" value="Serine/threonine-protein kinase PLK"/>
    <property type="match status" value="1"/>
</dbReference>
<evidence type="ECO:0000256" key="10">
    <source>
        <dbReference type="ARBA" id="ARBA00047802"/>
    </source>
</evidence>
<dbReference type="Pfam" id="PF00659">
    <property type="entry name" value="POLO_box"/>
    <property type="match status" value="2"/>
</dbReference>
<evidence type="ECO:0000256" key="8">
    <source>
        <dbReference type="ARBA" id="ARBA00022777"/>
    </source>
</evidence>
<dbReference type="SMART" id="SM00220">
    <property type="entry name" value="S_TKc"/>
    <property type="match status" value="1"/>
</dbReference>
<dbReference type="InterPro" id="IPR000719">
    <property type="entry name" value="Prot_kinase_dom"/>
</dbReference>
<sequence length="513" mass="57766">MRQLAEGVAYVHSQHIIHRDLKLGNMFLTEEMIVKIGDFGLATRLEDNKNVTICGTPNYIAPEVLNKLGHSYEADVWAMGCIMYALLVGQPPFETDSLKETYSRITSNKYVIPPLISESGRNLIRRLLHPDPALRPRLDSLLNHHFFTSGVVPRSLQPSACTQVPKFGLEIVGKSASVPEHQQINQDIKKITTSVSTLRIPNQKPLDANKISILENGLSNGHVSPPCLKEEAAKRNAPTLSSCLRQKLSSVICATDNNKINATALACKKREITSGTMYNLLAACLDNMPDGMSDFDISTNPSICNCNPIFISKWIDYSNKYGFGYQLSDSSVGVFFNDLTRISISSDKSRVEFHDNSGRVTAHPTGSLPAWLQERFQLLKYFAAYMEENLTDAGEVVESHKRQHQQQQQQLQQSNLKQILIPHIRRWDRTPKSIIMHLSNGTFQVNFFKDHTKIILAGDKTDFVIMYISSDRQSFTYKLSQISEHGCDAILRERLVYSLSCLRQYAELDGEDI</sequence>
<dbReference type="EMBL" id="SEYY01024189">
    <property type="protein sequence ID" value="KAB7494327.1"/>
    <property type="molecule type" value="Genomic_DNA"/>
</dbReference>
<dbReference type="GO" id="GO:0007052">
    <property type="term" value="P:mitotic spindle organization"/>
    <property type="evidence" value="ECO:0007669"/>
    <property type="project" value="TreeGrafter"/>
</dbReference>
<dbReference type="AlphaFoldDB" id="A0A5N5SK24"/>
<keyword evidence="3" id="KW-0963">Cytoplasm</keyword>
<reference evidence="14 15" key="1">
    <citation type="journal article" date="2019" name="PLoS Biol.">
        <title>Sex chromosomes control vertical transmission of feminizing Wolbachia symbionts in an isopod.</title>
        <authorList>
            <person name="Becking T."/>
            <person name="Chebbi M.A."/>
            <person name="Giraud I."/>
            <person name="Moumen B."/>
            <person name="Laverre T."/>
            <person name="Caubet Y."/>
            <person name="Peccoud J."/>
            <person name="Gilbert C."/>
            <person name="Cordaux R."/>
        </authorList>
    </citation>
    <scope>NUCLEOTIDE SEQUENCE [LARGE SCALE GENOMIC DNA]</scope>
    <source>
        <strain evidence="14">ANa2</strain>
        <tissue evidence="14">Whole body excluding digestive tract and cuticle</tissue>
    </source>
</reference>
<dbReference type="CDD" id="cd13118">
    <property type="entry name" value="POLO_box_1"/>
    <property type="match status" value="1"/>
</dbReference>
<comment type="caution">
    <text evidence="14">The sequence shown here is derived from an EMBL/GenBank/DDBJ whole genome shotgun (WGS) entry which is preliminary data.</text>
</comment>
<dbReference type="CDD" id="cd13117">
    <property type="entry name" value="POLO_box_2"/>
    <property type="match status" value="1"/>
</dbReference>
<evidence type="ECO:0000256" key="2">
    <source>
        <dbReference type="ARBA" id="ARBA00012424"/>
    </source>
</evidence>
<dbReference type="GO" id="GO:0005634">
    <property type="term" value="C:nucleus"/>
    <property type="evidence" value="ECO:0007669"/>
    <property type="project" value="TreeGrafter"/>
</dbReference>
<comment type="subcellular location">
    <subcellularLocation>
        <location evidence="1">Cytoplasm</location>
    </subcellularLocation>
</comment>
<feature type="domain" description="POLO box" evidence="13">
    <location>
        <begin position="310"/>
        <end position="388"/>
    </location>
</feature>
<dbReference type="SUPFAM" id="SSF56112">
    <property type="entry name" value="Protein kinase-like (PK-like)"/>
    <property type="match status" value="1"/>
</dbReference>
<dbReference type="SUPFAM" id="SSF82615">
    <property type="entry name" value="Polo-box domain"/>
    <property type="match status" value="2"/>
</dbReference>
<evidence type="ECO:0000256" key="7">
    <source>
        <dbReference type="ARBA" id="ARBA00022741"/>
    </source>
</evidence>
<dbReference type="Gene3D" id="3.30.1120.30">
    <property type="entry name" value="POLO box domain"/>
    <property type="match status" value="2"/>
</dbReference>
<evidence type="ECO:0000256" key="11">
    <source>
        <dbReference type="ARBA" id="ARBA00048347"/>
    </source>
</evidence>
<proteinExistence type="predicted"/>
<keyword evidence="15" id="KW-1185">Reference proteome</keyword>
<dbReference type="GO" id="GO:0005813">
    <property type="term" value="C:centrosome"/>
    <property type="evidence" value="ECO:0007669"/>
    <property type="project" value="TreeGrafter"/>
</dbReference>
<evidence type="ECO:0000256" key="1">
    <source>
        <dbReference type="ARBA" id="ARBA00004496"/>
    </source>
</evidence>
<keyword evidence="8 14" id="KW-0418">Kinase</keyword>
<evidence type="ECO:0000256" key="4">
    <source>
        <dbReference type="ARBA" id="ARBA00022527"/>
    </source>
</evidence>
<evidence type="ECO:0000256" key="9">
    <source>
        <dbReference type="ARBA" id="ARBA00022840"/>
    </source>
</evidence>